<dbReference type="InterPro" id="IPR003395">
    <property type="entry name" value="RecF/RecN/SMC_N"/>
</dbReference>
<dbReference type="PANTHER" id="PTHR43977">
    <property type="entry name" value="STRUCTURAL MAINTENANCE OF CHROMOSOMES PROTEIN 3"/>
    <property type="match status" value="1"/>
</dbReference>
<dbReference type="InterPro" id="IPR024704">
    <property type="entry name" value="SMC"/>
</dbReference>
<keyword evidence="3 7" id="KW-0547">Nucleotide-binding</keyword>
<dbReference type="GO" id="GO:0007062">
    <property type="term" value="P:sister chromatid cohesion"/>
    <property type="evidence" value="ECO:0007669"/>
    <property type="project" value="InterPro"/>
</dbReference>
<comment type="domain">
    <text evidence="7">Contains large globular domains required for ATP hydrolysis at each terminus and a third globular domain forming a flexible hinge near the middle of the molecule. These domains are separated by coiled-coil structures.</text>
</comment>
<feature type="coiled-coil region" evidence="7">
    <location>
        <begin position="179"/>
        <end position="240"/>
    </location>
</feature>
<comment type="subcellular location">
    <subcellularLocation>
        <location evidence="1 7">Cytoplasm</location>
    </subcellularLocation>
</comment>
<dbReference type="Pfam" id="PF02463">
    <property type="entry name" value="SMC_N"/>
    <property type="match status" value="1"/>
</dbReference>
<dbReference type="GO" id="GO:0030261">
    <property type="term" value="P:chromosome condensation"/>
    <property type="evidence" value="ECO:0007669"/>
    <property type="project" value="InterPro"/>
</dbReference>
<dbReference type="SUPFAM" id="SSF52540">
    <property type="entry name" value="P-loop containing nucleoside triphosphate hydrolases"/>
    <property type="match status" value="1"/>
</dbReference>
<dbReference type="FunFam" id="3.40.50.300:FF:000901">
    <property type="entry name" value="Chromosome partition protein Smc"/>
    <property type="match status" value="1"/>
</dbReference>
<dbReference type="Gene3D" id="3.40.50.300">
    <property type="entry name" value="P-loop containing nucleotide triphosphate hydrolases"/>
    <property type="match status" value="2"/>
</dbReference>
<evidence type="ECO:0000256" key="2">
    <source>
        <dbReference type="ARBA" id="ARBA00022490"/>
    </source>
</evidence>
<feature type="coiled-coil region" evidence="7">
    <location>
        <begin position="534"/>
        <end position="683"/>
    </location>
</feature>
<dbReference type="CDD" id="cd03278">
    <property type="entry name" value="ABC_SMC_barmotin"/>
    <property type="match status" value="1"/>
</dbReference>
<evidence type="ECO:0000256" key="3">
    <source>
        <dbReference type="ARBA" id="ARBA00022741"/>
    </source>
</evidence>
<keyword evidence="5 7" id="KW-0175">Coiled coil</keyword>
<dbReference type="InterPro" id="IPR036277">
    <property type="entry name" value="SMC_hinge_sf"/>
</dbReference>
<protein>
    <recommendedName>
        <fullName evidence="7">Chromosome partition protein Smc</fullName>
    </recommendedName>
</protein>
<evidence type="ECO:0000256" key="8">
    <source>
        <dbReference type="SAM" id="MobiDB-lite"/>
    </source>
</evidence>
<dbReference type="RefSeq" id="WP_166313262.1">
    <property type="nucleotide sequence ID" value="NZ_WOTH01000005.1"/>
</dbReference>
<keyword evidence="11" id="KW-1185">Reference proteome</keyword>
<dbReference type="InterPro" id="IPR027417">
    <property type="entry name" value="P-loop_NTPase"/>
</dbReference>
<accession>A0A967ECC7</accession>
<dbReference type="HAMAP" id="MF_01894">
    <property type="entry name" value="Smc_prok"/>
    <property type="match status" value="1"/>
</dbReference>
<comment type="function">
    <text evidence="7">Required for chromosome condensation and partitioning.</text>
</comment>
<organism evidence="10 11">
    <name type="scientific">Acetobacter estunensis</name>
    <dbReference type="NCBI Taxonomy" id="104097"/>
    <lineage>
        <taxon>Bacteria</taxon>
        <taxon>Pseudomonadati</taxon>
        <taxon>Pseudomonadota</taxon>
        <taxon>Alphaproteobacteria</taxon>
        <taxon>Acetobacterales</taxon>
        <taxon>Acetobacteraceae</taxon>
        <taxon>Acetobacter</taxon>
    </lineage>
</organism>
<feature type="coiled-coil region" evidence="7">
    <location>
        <begin position="1210"/>
        <end position="1272"/>
    </location>
</feature>
<evidence type="ECO:0000256" key="6">
    <source>
        <dbReference type="ARBA" id="ARBA00023125"/>
    </source>
</evidence>
<dbReference type="EMBL" id="WOTH01000005">
    <property type="protein sequence ID" value="NHO53121.1"/>
    <property type="molecule type" value="Genomic_DNA"/>
</dbReference>
<dbReference type="GO" id="GO:0005524">
    <property type="term" value="F:ATP binding"/>
    <property type="evidence" value="ECO:0007669"/>
    <property type="project" value="UniProtKB-UniRule"/>
</dbReference>
<proteinExistence type="inferred from homology"/>
<dbReference type="PIRSF" id="PIRSF005719">
    <property type="entry name" value="SMC"/>
    <property type="match status" value="1"/>
</dbReference>
<evidence type="ECO:0000259" key="9">
    <source>
        <dbReference type="Pfam" id="PF02463"/>
    </source>
</evidence>
<dbReference type="GO" id="GO:0007059">
    <property type="term" value="P:chromosome segregation"/>
    <property type="evidence" value="ECO:0007669"/>
    <property type="project" value="UniProtKB-UniRule"/>
</dbReference>
<dbReference type="GO" id="GO:0016887">
    <property type="term" value="F:ATP hydrolysis activity"/>
    <property type="evidence" value="ECO:0007669"/>
    <property type="project" value="InterPro"/>
</dbReference>
<feature type="coiled-coil region" evidence="7">
    <location>
        <begin position="1050"/>
        <end position="1105"/>
    </location>
</feature>
<feature type="domain" description="RecF/RecN/SMC N-terminal" evidence="9">
    <location>
        <begin position="7"/>
        <end position="1496"/>
    </location>
</feature>
<feature type="coiled-coil region" evidence="7">
    <location>
        <begin position="1310"/>
        <end position="1351"/>
    </location>
</feature>
<comment type="similarity">
    <text evidence="7">Belongs to the SMC family.</text>
</comment>
<comment type="subunit">
    <text evidence="7">Homodimer.</text>
</comment>
<evidence type="ECO:0000256" key="5">
    <source>
        <dbReference type="ARBA" id="ARBA00023054"/>
    </source>
</evidence>
<keyword evidence="6 7" id="KW-0238">DNA-binding</keyword>
<dbReference type="GO" id="GO:0003677">
    <property type="term" value="F:DNA binding"/>
    <property type="evidence" value="ECO:0007669"/>
    <property type="project" value="UniProtKB-UniRule"/>
</dbReference>
<feature type="coiled-coil region" evidence="7">
    <location>
        <begin position="285"/>
        <end position="357"/>
    </location>
</feature>
<dbReference type="GO" id="GO:0005694">
    <property type="term" value="C:chromosome"/>
    <property type="evidence" value="ECO:0007669"/>
    <property type="project" value="InterPro"/>
</dbReference>
<feature type="coiled-coil region" evidence="7">
    <location>
        <begin position="407"/>
        <end position="434"/>
    </location>
</feature>
<dbReference type="SUPFAM" id="SSF75553">
    <property type="entry name" value="Smc hinge domain"/>
    <property type="match status" value="1"/>
</dbReference>
<evidence type="ECO:0000256" key="4">
    <source>
        <dbReference type="ARBA" id="ARBA00022840"/>
    </source>
</evidence>
<evidence type="ECO:0000313" key="11">
    <source>
        <dbReference type="Proteomes" id="UP000597459"/>
    </source>
</evidence>
<dbReference type="GO" id="GO:0005737">
    <property type="term" value="C:cytoplasm"/>
    <property type="evidence" value="ECO:0007669"/>
    <property type="project" value="UniProtKB-SubCell"/>
</dbReference>
<comment type="caution">
    <text evidence="10">The sequence shown here is derived from an EMBL/GenBank/DDBJ whole genome shotgun (WGS) entry which is preliminary data.</text>
</comment>
<dbReference type="GO" id="GO:0006260">
    <property type="term" value="P:DNA replication"/>
    <property type="evidence" value="ECO:0007669"/>
    <property type="project" value="UniProtKB-UniRule"/>
</dbReference>
<feature type="binding site" evidence="7">
    <location>
        <begin position="34"/>
        <end position="41"/>
    </location>
    <ligand>
        <name>ATP</name>
        <dbReference type="ChEBI" id="CHEBI:30616"/>
    </ligand>
</feature>
<feature type="compositionally biased region" description="Basic and acidic residues" evidence="8">
    <location>
        <begin position="937"/>
        <end position="946"/>
    </location>
</feature>
<sequence>MSARFVQLRIAGFKSFADPVSVDILPGLTGIVGPNGCGKSNVVEGLRWAMGETSARNLRGGEMDDLIFAGTTSRPARNLAEVTLVLENAKGLGPGAFAEQDDLEITRRAERGSGSDYRLNGKATRGRDIQTLFADLASGARSSAMVSQGRVAMLVGARPEERRTILEEAAGITGLHARRHEAELKLRATEANLTRAEDLKIQLETRLQGLAGQSTQAAKYRELSANLREAETTLLALLHARARQQVERARLAAIAARNALIAAEEAAETAVLGEYEADRALPAIREAAEQRRTALERQRVAAEGIAREEEQAAQALEAASSRLKQSEADRDAALSRMEDAQATLTRLGEEVAAIETVRATLPARQEEADTTITHLRTELTHAGDALERATADVSAARTRTEQARTALEATSLRHDRLTQARVALEAELTQLHAEMPDDAALKAAEDTVHQANAHLSACREAMETATQRKSDAHLALSIAQNAAEATRTRHAERAKAHATAKDTLAALTRDRDALMARQAEAQRGLVPETERAALATALAQAEAAQTEAARALEAAETERAAAASALLEARARVQEDSTLRAATSETVRRAEAALKRAEQEAGSLVKELETAQRDAVPDSVLEQAQAARAKEEHRLQDAETALTQTEETLTRTTSATRECEAALGTLNAELTQLRARIDGLAQALGSEEPEDSTQGITPVSDLLRIPAGLEMAVAAVLADGLDAPEASASPAAPRAWLALGAWATSPALPASACALSDMVESAPDTLRRALSQSGLIEDTADGDALARSLQPGQSLVTREGALWRWDGYRIAAGQPNAAAQRLTQRRILLESRTRLAELEDHQPEAEARARTAMQAQTKSEAAMRQARELRATIETALGQARTHEAETARRHGAARARLDAVRPQHERAAQALDAARISLTEAQAAQEALPDPAALKQAHDAARTRDLNAQQAETAARETRRRTAQVLEQAQRARQATESRHTSAETKLATITPDLARLETDCATAAKALTTAQAALDETADPAAATNHLQAAQAEAIESTQAEAHARSACAEAEQALTAATEAARILQTRALELRSQLSALLPRRDSLDEELADATTALEAARQAVTAAAIDPEQEALPETLRARITALRADEQAAGETRAALLAERETLSSRESALKAALAEWTERESVARTQLVQAEQRLAGVAEEHRTVATRPEEALRLRTTTLAALDDAEKAYQEANAAREAAEVRLKDAQESRRQTETALTQARETVVRSEGKNEQAQAILAQLLAETPEPPLAPVGDLTESAETGLRRKISRLTREREELGPVNLRADLEAQEAEQQIETIRREHAELEAAIARLRGSIGSLNKEGRERLMAVFTQVDHHFQSLFSRMFGGGRAHLGLVGSDDPLQAGLEIYAQPPGKKLATLSLLSGGEQALTALSLIFAVFRCNPAPICVLDEVDAPLDDANVGRFCALLGDMANEGGTRFLVVTHHQLTMAHMDRLYGVTMQERGVSRVLSVDLERAAAMAGAGKKEDAHV</sequence>
<dbReference type="InterPro" id="IPR011890">
    <property type="entry name" value="SMC_prok"/>
</dbReference>
<keyword evidence="2 7" id="KW-0963">Cytoplasm</keyword>
<gene>
    <name evidence="7" type="primary">smc</name>
    <name evidence="10" type="ORF">GOB87_03985</name>
</gene>
<dbReference type="Proteomes" id="UP000597459">
    <property type="component" value="Unassembled WGS sequence"/>
</dbReference>
<feature type="compositionally biased region" description="Basic and acidic residues" evidence="8">
    <location>
        <begin position="975"/>
        <end position="984"/>
    </location>
</feature>
<evidence type="ECO:0000313" key="10">
    <source>
        <dbReference type="EMBL" id="NHO53121.1"/>
    </source>
</evidence>
<feature type="region of interest" description="Disordered" evidence="8">
    <location>
        <begin position="880"/>
        <end position="902"/>
    </location>
</feature>
<name>A0A967ECC7_9PROT</name>
<evidence type="ECO:0000256" key="7">
    <source>
        <dbReference type="HAMAP-Rule" id="MF_01894"/>
    </source>
</evidence>
<evidence type="ECO:0000256" key="1">
    <source>
        <dbReference type="ARBA" id="ARBA00004496"/>
    </source>
</evidence>
<reference evidence="10" key="1">
    <citation type="submission" date="2019-11" db="EMBL/GenBank/DDBJ databases">
        <title>Description of new Acetobacter species.</title>
        <authorList>
            <person name="Cleenwerck I."/>
            <person name="Sombolestani A.S."/>
        </authorList>
    </citation>
    <scope>NUCLEOTIDE SEQUENCE</scope>
    <source>
        <strain evidence="10">LMG 1626</strain>
    </source>
</reference>
<feature type="region of interest" description="Disordered" evidence="8">
    <location>
        <begin position="923"/>
        <end position="988"/>
    </location>
</feature>
<keyword evidence="4 7" id="KW-0067">ATP-binding</keyword>